<gene>
    <name evidence="1" type="ORF">F2Q70_00026341</name>
</gene>
<name>A0A8S9L9I1_BRACR</name>
<reference evidence="1" key="1">
    <citation type="submission" date="2019-12" db="EMBL/GenBank/DDBJ databases">
        <title>Genome sequencing and annotation of Brassica cretica.</title>
        <authorList>
            <person name="Studholme D.J."/>
            <person name="Sarris P.F."/>
        </authorList>
    </citation>
    <scope>NUCLEOTIDE SEQUENCE</scope>
    <source>
        <strain evidence="1">PFS-102/07</strain>
        <tissue evidence="1">Leaf</tissue>
    </source>
</reference>
<protein>
    <submittedName>
        <fullName evidence="1">Uncharacterized protein</fullName>
    </submittedName>
</protein>
<evidence type="ECO:0000313" key="1">
    <source>
        <dbReference type="EMBL" id="KAF2602912.1"/>
    </source>
</evidence>
<dbReference type="AlphaFoldDB" id="A0A8S9L9I1"/>
<sequence>MCLMIKLDPVNGCLRTLKGDQANRSSTTKDHKCLGENMWKGVSLSRSRERWRRDQKRVPESPLKGDDYHEMAVMVRMVARTISEDSVLNHRSKLSWMKCQSTNCQRQVAIDIICERTATSKPSQSNRHGWTCLRGITSCSRLASNLSDCERAIRVE</sequence>
<organism evidence="1">
    <name type="scientific">Brassica cretica</name>
    <name type="common">Mustard</name>
    <dbReference type="NCBI Taxonomy" id="69181"/>
    <lineage>
        <taxon>Eukaryota</taxon>
        <taxon>Viridiplantae</taxon>
        <taxon>Streptophyta</taxon>
        <taxon>Embryophyta</taxon>
        <taxon>Tracheophyta</taxon>
        <taxon>Spermatophyta</taxon>
        <taxon>Magnoliopsida</taxon>
        <taxon>eudicotyledons</taxon>
        <taxon>Gunneridae</taxon>
        <taxon>Pentapetalae</taxon>
        <taxon>rosids</taxon>
        <taxon>malvids</taxon>
        <taxon>Brassicales</taxon>
        <taxon>Brassicaceae</taxon>
        <taxon>Brassiceae</taxon>
        <taxon>Brassica</taxon>
    </lineage>
</organism>
<proteinExistence type="predicted"/>
<dbReference type="EMBL" id="QGKY02000094">
    <property type="protein sequence ID" value="KAF2602912.1"/>
    <property type="molecule type" value="Genomic_DNA"/>
</dbReference>
<comment type="caution">
    <text evidence="1">The sequence shown here is derived from an EMBL/GenBank/DDBJ whole genome shotgun (WGS) entry which is preliminary data.</text>
</comment>
<accession>A0A8S9L9I1</accession>